<evidence type="ECO:0000259" key="25">
    <source>
        <dbReference type="PROSITE" id="PS51194"/>
    </source>
</evidence>
<dbReference type="PROSITE" id="PS51194">
    <property type="entry name" value="HELICASE_CTER"/>
    <property type="match status" value="1"/>
</dbReference>
<evidence type="ECO:0000256" key="5">
    <source>
        <dbReference type="ARBA" id="ARBA00012552"/>
    </source>
</evidence>
<dbReference type="InterPro" id="IPR011545">
    <property type="entry name" value="DEAD/DEAH_box_helicase_dom"/>
</dbReference>
<keyword evidence="7" id="KW-0597">Phosphoprotein</keyword>
<comment type="similarity">
    <text evidence="4">Belongs to the helicase family. SKI2 subfamily.</text>
</comment>
<feature type="compositionally biased region" description="Acidic residues" evidence="23">
    <location>
        <begin position="53"/>
        <end position="62"/>
    </location>
</feature>
<dbReference type="InterPro" id="IPR027417">
    <property type="entry name" value="P-loop_NTPase"/>
</dbReference>
<evidence type="ECO:0000256" key="18">
    <source>
        <dbReference type="ARBA" id="ARBA00023242"/>
    </source>
</evidence>
<dbReference type="FunFam" id="2.40.30.300:FF:000001">
    <property type="entry name" value="Mtr4 exosome RNA helicase"/>
    <property type="match status" value="1"/>
</dbReference>
<feature type="region of interest" description="Disordered" evidence="23">
    <location>
        <begin position="1"/>
        <end position="76"/>
    </location>
</feature>
<dbReference type="SMART" id="SM00490">
    <property type="entry name" value="HELICc"/>
    <property type="match status" value="1"/>
</dbReference>
<dbReference type="GO" id="GO:0006974">
    <property type="term" value="P:DNA damage response"/>
    <property type="evidence" value="ECO:0007669"/>
    <property type="project" value="UniProtKB-KW"/>
</dbReference>
<keyword evidence="16" id="KW-0007">Acetylation</keyword>
<evidence type="ECO:0000256" key="17">
    <source>
        <dbReference type="ARBA" id="ARBA00023187"/>
    </source>
</evidence>
<evidence type="ECO:0000256" key="4">
    <source>
        <dbReference type="ARBA" id="ARBA00010140"/>
    </source>
</evidence>
<dbReference type="PROSITE" id="PS51192">
    <property type="entry name" value="HELICASE_ATP_BIND_1"/>
    <property type="match status" value="1"/>
</dbReference>
<dbReference type="GO" id="GO:0016607">
    <property type="term" value="C:nuclear speck"/>
    <property type="evidence" value="ECO:0007669"/>
    <property type="project" value="UniProtKB-SubCell"/>
</dbReference>
<accession>A0A1X7UR54</accession>
<dbReference type="InterPro" id="IPR016438">
    <property type="entry name" value="SKI2-like"/>
</dbReference>
<evidence type="ECO:0000256" key="22">
    <source>
        <dbReference type="ARBA" id="ARBA00082023"/>
    </source>
</evidence>
<evidence type="ECO:0000256" key="11">
    <source>
        <dbReference type="ARBA" id="ARBA00022763"/>
    </source>
</evidence>
<dbReference type="Pfam" id="PF21408">
    <property type="entry name" value="MTR4-like_stalk"/>
    <property type="match status" value="1"/>
</dbReference>
<dbReference type="InParanoid" id="A0A1X7UR54"/>
<evidence type="ECO:0000256" key="12">
    <source>
        <dbReference type="ARBA" id="ARBA00022801"/>
    </source>
</evidence>
<keyword evidence="13" id="KW-0347">Helicase</keyword>
<evidence type="ECO:0000256" key="21">
    <source>
        <dbReference type="ARBA" id="ARBA00077324"/>
    </source>
</evidence>
<evidence type="ECO:0000256" key="3">
    <source>
        <dbReference type="ARBA" id="ARBA00004642"/>
    </source>
</evidence>
<dbReference type="Gene3D" id="3.40.50.300">
    <property type="entry name" value="P-loop containing nucleotide triphosphate hydrolases"/>
    <property type="match status" value="2"/>
</dbReference>
<dbReference type="FunFam" id="3.40.50.300:FF:000141">
    <property type="entry name" value="ATP-dependent RNA helicase DOB1"/>
    <property type="match status" value="1"/>
</dbReference>
<dbReference type="Pfam" id="PF13234">
    <property type="entry name" value="MTR4_beta-barrel"/>
    <property type="match status" value="1"/>
</dbReference>
<dbReference type="GO" id="GO:0003723">
    <property type="term" value="F:RNA binding"/>
    <property type="evidence" value="ECO:0007669"/>
    <property type="project" value="InterPro"/>
</dbReference>
<dbReference type="CDD" id="cd18795">
    <property type="entry name" value="SF2_C_Ski2"/>
    <property type="match status" value="1"/>
</dbReference>
<dbReference type="GO" id="GO:0008380">
    <property type="term" value="P:RNA splicing"/>
    <property type="evidence" value="ECO:0007669"/>
    <property type="project" value="UniProtKB-KW"/>
</dbReference>
<dbReference type="Pfam" id="PF00271">
    <property type="entry name" value="Helicase_C"/>
    <property type="match status" value="1"/>
</dbReference>
<dbReference type="Gene3D" id="1.10.3380.30">
    <property type="match status" value="2"/>
</dbReference>
<dbReference type="EnsemblMetazoa" id="Aqu2.1.30253_001">
    <property type="protein sequence ID" value="Aqu2.1.30253_001"/>
    <property type="gene ID" value="Aqu2.1.30253"/>
</dbReference>
<evidence type="ECO:0000256" key="15">
    <source>
        <dbReference type="ARBA" id="ARBA00022843"/>
    </source>
</evidence>
<dbReference type="InterPro" id="IPR048392">
    <property type="entry name" value="MTR4-like_stalk"/>
</dbReference>
<dbReference type="InterPro" id="IPR014001">
    <property type="entry name" value="Helicase_ATP-bd"/>
</dbReference>
<proteinExistence type="inferred from homology"/>
<dbReference type="InterPro" id="IPR001650">
    <property type="entry name" value="Helicase_C-like"/>
</dbReference>
<organism evidence="26">
    <name type="scientific">Amphimedon queenslandica</name>
    <name type="common">Sponge</name>
    <dbReference type="NCBI Taxonomy" id="400682"/>
    <lineage>
        <taxon>Eukaryota</taxon>
        <taxon>Metazoa</taxon>
        <taxon>Porifera</taxon>
        <taxon>Demospongiae</taxon>
        <taxon>Heteroscleromorpha</taxon>
        <taxon>Haplosclerida</taxon>
        <taxon>Niphatidae</taxon>
        <taxon>Amphimedon</taxon>
    </lineage>
</organism>
<dbReference type="CDD" id="cd13154">
    <property type="entry name" value="KOW_Mtr4"/>
    <property type="match status" value="1"/>
</dbReference>
<feature type="domain" description="Helicase ATP-binding" evidence="24">
    <location>
        <begin position="135"/>
        <end position="312"/>
    </location>
</feature>
<evidence type="ECO:0000256" key="2">
    <source>
        <dbReference type="ARBA" id="ARBA00004604"/>
    </source>
</evidence>
<dbReference type="GO" id="GO:0006397">
    <property type="term" value="P:mRNA processing"/>
    <property type="evidence" value="ECO:0007669"/>
    <property type="project" value="UniProtKB-KW"/>
</dbReference>
<keyword evidence="6" id="KW-1017">Isopeptide bond</keyword>
<comment type="subcellular location">
    <subcellularLocation>
        <location evidence="1">Nucleus speckle</location>
    </subcellularLocation>
    <subcellularLocation>
        <location evidence="2">Nucleus</location>
        <location evidence="2">Nucleolus</location>
    </subcellularLocation>
    <subcellularLocation>
        <location evidence="3">Nucleus</location>
        <location evidence="3">Nucleoplasm</location>
    </subcellularLocation>
</comment>
<dbReference type="FunFam" id="1.10.3380.30:FF:000002">
    <property type="entry name" value="superkiller viralicidic activity 2-like 2"/>
    <property type="match status" value="1"/>
</dbReference>
<dbReference type="GO" id="GO:0005524">
    <property type="term" value="F:ATP binding"/>
    <property type="evidence" value="ECO:0007669"/>
    <property type="project" value="UniProtKB-KW"/>
</dbReference>
<keyword evidence="11" id="KW-0227">DNA damage</keyword>
<dbReference type="SMART" id="SM00487">
    <property type="entry name" value="DEXDc"/>
    <property type="match status" value="1"/>
</dbReference>
<evidence type="ECO:0000256" key="14">
    <source>
        <dbReference type="ARBA" id="ARBA00022840"/>
    </source>
</evidence>
<keyword evidence="14" id="KW-0067">ATP-binding</keyword>
<feature type="domain" description="Helicase C-terminal" evidence="25">
    <location>
        <begin position="292"/>
        <end position="496"/>
    </location>
</feature>
<keyword evidence="15" id="KW-0832">Ubl conjugation</keyword>
<keyword evidence="8" id="KW-0507">mRNA processing</keyword>
<dbReference type="PIRSF" id="PIRSF005198">
    <property type="entry name" value="Antiviral_helicase_SKI2"/>
    <property type="match status" value="1"/>
</dbReference>
<evidence type="ECO:0000313" key="26">
    <source>
        <dbReference type="EnsemblMetazoa" id="Aqu2.1.30253_001"/>
    </source>
</evidence>
<dbReference type="SUPFAM" id="SSF52540">
    <property type="entry name" value="P-loop containing nucleoside triphosphate hydrolases"/>
    <property type="match status" value="2"/>
</dbReference>
<feature type="compositionally biased region" description="Basic and acidic residues" evidence="23">
    <location>
        <begin position="63"/>
        <end position="76"/>
    </location>
</feature>
<evidence type="ECO:0000256" key="23">
    <source>
        <dbReference type="SAM" id="MobiDB-lite"/>
    </source>
</evidence>
<evidence type="ECO:0000256" key="19">
    <source>
        <dbReference type="ARBA" id="ARBA00049390"/>
    </source>
</evidence>
<evidence type="ECO:0000256" key="10">
    <source>
        <dbReference type="ARBA" id="ARBA00022741"/>
    </source>
</evidence>
<dbReference type="STRING" id="400682.A0A1X7UR54"/>
<dbReference type="GO" id="GO:0006401">
    <property type="term" value="P:RNA catabolic process"/>
    <property type="evidence" value="ECO:0007669"/>
    <property type="project" value="InterPro"/>
</dbReference>
<keyword evidence="17" id="KW-0508">mRNA splicing</keyword>
<keyword evidence="10" id="KW-0547">Nucleotide-binding</keyword>
<feature type="compositionally biased region" description="Low complexity" evidence="23">
    <location>
        <begin position="30"/>
        <end position="40"/>
    </location>
</feature>
<dbReference type="FunFam" id="1.10.3380.30:FF:000004">
    <property type="entry name" value="Superkiller viralicidic activity 2-like 2"/>
    <property type="match status" value="1"/>
</dbReference>
<comment type="catalytic activity">
    <reaction evidence="19">
        <text>ATP + H2O = ADP + phosphate + H(+)</text>
        <dbReference type="Rhea" id="RHEA:13065"/>
        <dbReference type="ChEBI" id="CHEBI:15377"/>
        <dbReference type="ChEBI" id="CHEBI:15378"/>
        <dbReference type="ChEBI" id="CHEBI:30616"/>
        <dbReference type="ChEBI" id="CHEBI:43474"/>
        <dbReference type="ChEBI" id="CHEBI:456216"/>
        <dbReference type="EC" id="3.6.4.13"/>
    </reaction>
    <physiologicalReaction direction="left-to-right" evidence="19">
        <dbReference type="Rhea" id="RHEA:13066"/>
    </physiologicalReaction>
</comment>
<evidence type="ECO:0000256" key="6">
    <source>
        <dbReference type="ARBA" id="ARBA00022499"/>
    </source>
</evidence>
<evidence type="ECO:0000256" key="16">
    <source>
        <dbReference type="ARBA" id="ARBA00022990"/>
    </source>
</evidence>
<evidence type="ECO:0000256" key="13">
    <source>
        <dbReference type="ARBA" id="ARBA00022806"/>
    </source>
</evidence>
<dbReference type="GO" id="GO:0005681">
    <property type="term" value="C:spliceosomal complex"/>
    <property type="evidence" value="ECO:0007669"/>
    <property type="project" value="UniProtKB-KW"/>
</dbReference>
<dbReference type="GO" id="GO:0000460">
    <property type="term" value="P:maturation of 5.8S rRNA"/>
    <property type="evidence" value="ECO:0007669"/>
    <property type="project" value="TreeGrafter"/>
</dbReference>
<dbReference type="eggNOG" id="KOG0948">
    <property type="taxonomic scope" value="Eukaryota"/>
</dbReference>
<evidence type="ECO:0000256" key="1">
    <source>
        <dbReference type="ARBA" id="ARBA00004324"/>
    </source>
</evidence>
<evidence type="ECO:0000256" key="20">
    <source>
        <dbReference type="ARBA" id="ARBA00069430"/>
    </source>
</evidence>
<protein>
    <recommendedName>
        <fullName evidence="20">Exosome RNA helicase MTR4</fullName>
        <ecNumber evidence="5">3.6.4.13</ecNumber>
    </recommendedName>
    <alternativeName>
        <fullName evidence="22">Superkiller viralicidic activity 2-like 2</fullName>
    </alternativeName>
    <alternativeName>
        <fullName evidence="21">TRAMP-like complex helicase</fullName>
    </alternativeName>
</protein>
<dbReference type="OrthoDB" id="64767at2759"/>
<dbReference type="Pfam" id="PF00270">
    <property type="entry name" value="DEAD"/>
    <property type="match status" value="1"/>
</dbReference>
<dbReference type="GO" id="GO:0003724">
    <property type="term" value="F:RNA helicase activity"/>
    <property type="evidence" value="ECO:0007669"/>
    <property type="project" value="UniProtKB-EC"/>
</dbReference>
<keyword evidence="18" id="KW-0539">Nucleus</keyword>
<evidence type="ECO:0000256" key="8">
    <source>
        <dbReference type="ARBA" id="ARBA00022664"/>
    </source>
</evidence>
<dbReference type="InterPro" id="IPR050699">
    <property type="entry name" value="RNA-DNA_Helicase"/>
</dbReference>
<keyword evidence="12" id="KW-0378">Hydrolase</keyword>
<dbReference type="Gene3D" id="2.40.30.300">
    <property type="match status" value="1"/>
</dbReference>
<dbReference type="PANTHER" id="PTHR12131:SF7">
    <property type="entry name" value="EXOSOME RNA HELICASE MTR4"/>
    <property type="match status" value="1"/>
</dbReference>
<dbReference type="InterPro" id="IPR012961">
    <property type="entry name" value="Ski2/MTR4_C"/>
</dbReference>
<dbReference type="GO" id="GO:0016787">
    <property type="term" value="F:hydrolase activity"/>
    <property type="evidence" value="ECO:0007669"/>
    <property type="project" value="UniProtKB-KW"/>
</dbReference>
<evidence type="ECO:0000259" key="24">
    <source>
        <dbReference type="PROSITE" id="PS51192"/>
    </source>
</evidence>
<dbReference type="GO" id="GO:0005730">
    <property type="term" value="C:nucleolus"/>
    <property type="evidence" value="ECO:0007669"/>
    <property type="project" value="UniProtKB-SubCell"/>
</dbReference>
<dbReference type="Pfam" id="PF08148">
    <property type="entry name" value="DSHCT"/>
    <property type="match status" value="1"/>
</dbReference>
<dbReference type="EC" id="3.6.4.13" evidence="5"/>
<dbReference type="PANTHER" id="PTHR12131">
    <property type="entry name" value="ATP-DEPENDENT RNA AND DNA HELICASE"/>
    <property type="match status" value="1"/>
</dbReference>
<evidence type="ECO:0000256" key="7">
    <source>
        <dbReference type="ARBA" id="ARBA00022553"/>
    </source>
</evidence>
<reference evidence="26" key="1">
    <citation type="submission" date="2017-05" db="UniProtKB">
        <authorList>
            <consortium name="EnsemblMetazoa"/>
        </authorList>
    </citation>
    <scope>IDENTIFICATION</scope>
</reference>
<dbReference type="InterPro" id="IPR025696">
    <property type="entry name" value="Beta-barrel_MTR4"/>
</dbReference>
<dbReference type="SMART" id="SM01142">
    <property type="entry name" value="DSHCT"/>
    <property type="match status" value="1"/>
</dbReference>
<name>A0A1X7UR54_AMPQE</name>
<dbReference type="AlphaFoldDB" id="A0A1X7UR54"/>
<evidence type="ECO:0000256" key="9">
    <source>
        <dbReference type="ARBA" id="ARBA00022728"/>
    </source>
</evidence>
<keyword evidence="9" id="KW-0747">Spliceosome</keyword>
<sequence length="954" mass="108146">MALFSGDLFSVFDEESSTGSEKKRPAKRASSNGSSSPRESSATRTKRQKLDLDSLEADDDDSTEKQEDERTELEGTKRVPFFGEPAIIVNIDTEDTCTHEVSVPANYKFESLKPLNEKPAKEYPFKLDSFQRKAVQCIENNQSVLVSAHTSAGKTVVAEYAIAVSLRDRQRVIYTTPLKALSNQKYREMYEEFKDVGLMTGDTTINPTASCIVMTTEILRSMLYRGSEPCHVVYTEQRPVPLQHYLYPAGADGLYLVVDENGKFREDNFQTAMSCLQESGIGNKKGTKGPSNCYKVVKMIMERSLQPVIIFSFSRRECEALALQMSKLDFNTAREKELVDEVFTNAIDCLSDDDKQLPQVVHLLPLLKRGIGIHHSGLLPILKETIEILFSEGLIKALFATETFALGLNMPARTVVFTNARKFDGKDFRWITSGEYIQMSGRAGRRGLDERGIVMLMIDEQMDSTIGKTLLKGQPDPLNSAFHLTYNMVLNLLRVEEINPEYMLERSFYQFQNNSTIPDLEEKVKVLEKKRDALVIEDEDNVTSYYKMRDHISKLSMQMQRFITKPTYCIPFMQPGRLVNVIVDGADFGWGAVINFQKKTSQTTSIPETIYIVEVLLRCSTDSAVPKPATGHNNREEMRIIPSSLNSLHKLSSVRVYLPKDLRPSDSRFMVGKSIDEVIKRFPDGLPLLDPVADMNIKDEEFKKIVKKIEALEKRLVTSVAHKNPNLEQLNSLCQRKIELSSAVRESKRELKKAQTIMQMDELKCRKRVLRRLGYANSSDVIELKGRVACEIDCGEELLLTEMIFNGAFNDLSVEQCVALLSCFVFQEKTDEMPKLTEELSGPLRLMQDSARKIAKVAKEAKLDIDEDTYVESFRPHLMDVLHAWSTGAAFSQICKMTDVFEGSIIRCIRRLEEILRQMCQAAKTIGNTELENKFAQGIMRIKRDIVFAASLYL</sequence>